<reference evidence="2 3" key="1">
    <citation type="submission" date="2024-05" db="EMBL/GenBank/DDBJ databases">
        <title>Long read based assembly of the Candida bracarensis genome reveals expanded adhesin content.</title>
        <authorList>
            <person name="Marcet-Houben M."/>
            <person name="Ksiezopolska E."/>
            <person name="Gabaldon T."/>
        </authorList>
    </citation>
    <scope>NUCLEOTIDE SEQUENCE [LARGE SCALE GENOMIC DNA]</scope>
    <source>
        <strain evidence="2 3">CBM6</strain>
    </source>
</reference>
<accession>A0ABR4P0C2</accession>
<comment type="caution">
    <text evidence="2">The sequence shown here is derived from an EMBL/GenBank/DDBJ whole genome shotgun (WGS) entry which is preliminary data.</text>
</comment>
<protein>
    <submittedName>
        <fullName evidence="2">Uncharacterized protein</fullName>
    </submittedName>
</protein>
<evidence type="ECO:0000313" key="3">
    <source>
        <dbReference type="Proteomes" id="UP001623330"/>
    </source>
</evidence>
<feature type="region of interest" description="Disordered" evidence="1">
    <location>
        <begin position="55"/>
        <end position="93"/>
    </location>
</feature>
<proteinExistence type="predicted"/>
<evidence type="ECO:0000313" key="2">
    <source>
        <dbReference type="EMBL" id="KAL3235016.1"/>
    </source>
</evidence>
<name>A0ABR4P0C2_9SACH</name>
<organism evidence="2 3">
    <name type="scientific">Nakaseomyces bracarensis</name>
    <dbReference type="NCBI Taxonomy" id="273131"/>
    <lineage>
        <taxon>Eukaryota</taxon>
        <taxon>Fungi</taxon>
        <taxon>Dikarya</taxon>
        <taxon>Ascomycota</taxon>
        <taxon>Saccharomycotina</taxon>
        <taxon>Saccharomycetes</taxon>
        <taxon>Saccharomycetales</taxon>
        <taxon>Saccharomycetaceae</taxon>
        <taxon>Nakaseomyces</taxon>
    </lineage>
</organism>
<gene>
    <name evidence="2" type="ORF">RNJ44_02804</name>
</gene>
<sequence length="155" mass="17643">MIAKDGNAVLECFKMNFKNATMAKSQKSYRRRSKYLANSHTLSRCTGRKKTHVLRFKQSQRKSKKPLPMDPDSLMGPTPLRFGHTAGTRDQRPTRCPLREIHGPQAKNCTCTHYTFTPTPLHDTIVISKPIPTPITKPKPKSNDKRIPITKLCLM</sequence>
<feature type="compositionally biased region" description="Basic residues" evidence="1">
    <location>
        <begin position="55"/>
        <end position="65"/>
    </location>
</feature>
<dbReference type="Proteomes" id="UP001623330">
    <property type="component" value="Unassembled WGS sequence"/>
</dbReference>
<evidence type="ECO:0000256" key="1">
    <source>
        <dbReference type="SAM" id="MobiDB-lite"/>
    </source>
</evidence>
<keyword evidence="3" id="KW-1185">Reference proteome</keyword>
<dbReference type="EMBL" id="JBEVYD010000002">
    <property type="protein sequence ID" value="KAL3235016.1"/>
    <property type="molecule type" value="Genomic_DNA"/>
</dbReference>